<keyword evidence="4" id="KW-0832">Ubl conjugation</keyword>
<dbReference type="Proteomes" id="UP000001811">
    <property type="component" value="Chromosome 2"/>
</dbReference>
<feature type="domain" description="PP1-binding" evidence="8">
    <location>
        <begin position="389"/>
        <end position="450"/>
    </location>
</feature>
<feature type="region of interest" description="Disordered" evidence="7">
    <location>
        <begin position="404"/>
        <end position="423"/>
    </location>
</feature>
<dbReference type="EMBL" id="AAGW02011095">
    <property type="status" value="NOT_ANNOTATED_CDS"/>
    <property type="molecule type" value="Genomic_DNA"/>
</dbReference>
<organism evidence="9 10">
    <name type="scientific">Oryctolagus cuniculus</name>
    <name type="common">Rabbit</name>
    <dbReference type="NCBI Taxonomy" id="9986"/>
    <lineage>
        <taxon>Eukaryota</taxon>
        <taxon>Metazoa</taxon>
        <taxon>Chordata</taxon>
        <taxon>Craniata</taxon>
        <taxon>Vertebrata</taxon>
        <taxon>Euteleostomi</taxon>
        <taxon>Mammalia</taxon>
        <taxon>Eutheria</taxon>
        <taxon>Euarchontoglires</taxon>
        <taxon>Glires</taxon>
        <taxon>Lagomorpha</taxon>
        <taxon>Leporidae</taxon>
        <taxon>Oryctolagus</taxon>
    </lineage>
</organism>
<keyword evidence="5" id="KW-0539">Nucleus</keyword>
<keyword evidence="10" id="KW-1185">Reference proteome</keyword>
<feature type="compositionally biased region" description="Basic and acidic residues" evidence="7">
    <location>
        <begin position="920"/>
        <end position="933"/>
    </location>
</feature>
<evidence type="ECO:0000256" key="1">
    <source>
        <dbReference type="ARBA" id="ARBA00004123"/>
    </source>
</evidence>
<dbReference type="FunCoup" id="G1T6R4">
    <property type="interactions" value="1273"/>
</dbReference>
<dbReference type="AlphaFoldDB" id="G1T6R4"/>
<feature type="compositionally biased region" description="Basic and acidic residues" evidence="7">
    <location>
        <begin position="1000"/>
        <end position="1012"/>
    </location>
</feature>
<evidence type="ECO:0000256" key="4">
    <source>
        <dbReference type="ARBA" id="ARBA00022843"/>
    </source>
</evidence>
<dbReference type="GO" id="GO:0005829">
    <property type="term" value="C:cytosol"/>
    <property type="evidence" value="ECO:0007669"/>
    <property type="project" value="Ensembl"/>
</dbReference>
<dbReference type="GO" id="GO:0019888">
    <property type="term" value="F:protein phosphatase regulator activity"/>
    <property type="evidence" value="ECO:0007669"/>
    <property type="project" value="Ensembl"/>
</dbReference>
<dbReference type="PANTHER" id="PTHR21603:SF16">
    <property type="entry name" value="CELL DIVISION CYCLE-ASSOCIATED PROTEIN 2"/>
    <property type="match status" value="1"/>
</dbReference>
<dbReference type="STRING" id="9986.ENSOCUP00000012128"/>
<dbReference type="GeneTree" id="ENSGT00940000154352"/>
<accession>G1T6R4</accession>
<dbReference type="SMR" id="G1T6R4"/>
<dbReference type="PANTHER" id="PTHR21603">
    <property type="entry name" value="ANTIGEN KI-67-LIKE PROTEIN"/>
    <property type="match status" value="1"/>
</dbReference>
<dbReference type="Pfam" id="PF15276">
    <property type="entry name" value="PP1_bind"/>
    <property type="match status" value="1"/>
</dbReference>
<dbReference type="InParanoid" id="G1T6R4"/>
<sequence length="1012" mass="112798">METDSKAKEHLEAKESAPANAENAAFVWEAGKFGTPQKHVAEVSPHFCTPDASKTPLDFSTVTVEQLGITPDSFVRNSSGKSASCLKKSRRRSAVGARGSPETNHLIRFIAQQRSLKNAAKSPLAQDSPFQGSPGLYGNVNSLRERISAFQSAFHSIKEYEQMAACPDFSEAQREMETANLTVDEDIIERQQPGLLAEIPSKRRRISSQSISDEDLTDAEGRVMALHIFNIDTGRVCTIETSTGFSKKSSELGLTEPGCLAEGSVPLSELTKASHGLKIADCVEGKGWKDAVYLDTLTTEMNSGTVPDIRSPACPAYKRDFPSTETFVLRSVLKKPSVKPFLESLQEHHDNLCDDGTPNLIPNLANCCKEQKAEDQNYKAPPAFLNMRKRKRVTFGEDLSPEVFDESLPANTPLRKGGTPVRKKDISSISPLILEQSPVLEQLPQPNFDDKGENLENIEPLHLTFAVGSPIKSSITETLPGTDTFSSSNNHEKISSCKVRPTRTSNRRKQLISFAEENVCNLLNTEAQPCKEKKINRRKSQETKCTSRALPKKSRVLKSCRKKKGRGKKGVQKSLYGERDIASKKPLLSPIPELPEVSEMTPSVPSTWRMCSDDFHSNGKLEEVKPPKNPVKRKRLLPQNPEDLHMNQSFNKCNVPEFCSYIKGSSSFDTSTMDVSEIKNVPKAENNLENEMESNTGNENENSHNSCSSVTKEHVVSDNLKPDIILKCHELSAPGQNEESLCEVFKISEEIKCEKQDDILVATEGKPQCNHFMSDSQNEYNYLGDALIENIKGYKSPREDVGIEIAEHSSVKFCSEKKQRRRSMYCSEDRNLRLEGSRSHKPFHSTGSPVGISLENSKLYEDLSDAIEQSFHRTNGEVKVRRSTRLQKDADNEGLVWISLPFPFTSQKTKRRTICTSDSRGFEDMSPRRETVSSRRNRCQVPSRSGRENSKSPTAHSDLPEKRRKSFCTSSLANTKAPAQSKRCRRSTFLQGKGESSLTDLERVGHSGELEQ</sequence>
<reference evidence="9" key="3">
    <citation type="submission" date="2025-09" db="UniProtKB">
        <authorList>
            <consortium name="Ensembl"/>
        </authorList>
    </citation>
    <scope>IDENTIFICATION</scope>
    <source>
        <strain evidence="9">Thorbecke</strain>
    </source>
</reference>
<protein>
    <submittedName>
        <fullName evidence="9">Cell division cycle associated 2</fullName>
    </submittedName>
</protein>
<evidence type="ECO:0000313" key="10">
    <source>
        <dbReference type="Proteomes" id="UP000001811"/>
    </source>
</evidence>
<evidence type="ECO:0000256" key="2">
    <source>
        <dbReference type="ARBA" id="ARBA00022499"/>
    </source>
</evidence>
<evidence type="ECO:0000256" key="6">
    <source>
        <dbReference type="ARBA" id="ARBA00023306"/>
    </source>
</evidence>
<evidence type="ECO:0000256" key="3">
    <source>
        <dbReference type="ARBA" id="ARBA00022553"/>
    </source>
</evidence>
<dbReference type="eggNOG" id="ENOG502S079">
    <property type="taxonomic scope" value="Eukaryota"/>
</dbReference>
<keyword evidence="6" id="KW-0131">Cell cycle</keyword>
<feature type="region of interest" description="Disordered" evidence="7">
    <location>
        <begin position="918"/>
        <end position="1012"/>
    </location>
</feature>
<dbReference type="Ensembl" id="ENSOCUT00000014111.4">
    <property type="protein sequence ID" value="ENSOCUP00000012128.4"/>
    <property type="gene ID" value="ENSOCUG00000014109.4"/>
</dbReference>
<dbReference type="GO" id="GO:0005694">
    <property type="term" value="C:chromosome"/>
    <property type="evidence" value="ECO:0007669"/>
    <property type="project" value="Ensembl"/>
</dbReference>
<dbReference type="HOGENOM" id="CLU_011968_0_0_1"/>
<reference evidence="9 10" key="1">
    <citation type="journal article" date="2011" name="Nature">
        <title>A high-resolution map of human evolutionary constraint using 29 mammals.</title>
        <authorList>
            <person name="Lindblad-Toh K."/>
            <person name="Garber M."/>
            <person name="Zuk O."/>
            <person name="Lin M.F."/>
            <person name="Parker B.J."/>
            <person name="Washietl S."/>
            <person name="Kheradpour P."/>
            <person name="Ernst J."/>
            <person name="Jordan G."/>
            <person name="Mauceli E."/>
            <person name="Ward L.D."/>
            <person name="Lowe C.B."/>
            <person name="Holloway A.K."/>
            <person name="Clamp M."/>
            <person name="Gnerre S."/>
            <person name="Alfoldi J."/>
            <person name="Beal K."/>
            <person name="Chang J."/>
            <person name="Clawson H."/>
            <person name="Cuff J."/>
            <person name="Di Palma F."/>
            <person name="Fitzgerald S."/>
            <person name="Flicek P."/>
            <person name="Guttman M."/>
            <person name="Hubisz M.J."/>
            <person name="Jaffe D.B."/>
            <person name="Jungreis I."/>
            <person name="Kent W.J."/>
            <person name="Kostka D."/>
            <person name="Lara M."/>
            <person name="Martins A.L."/>
            <person name="Massingham T."/>
            <person name="Moltke I."/>
            <person name="Raney B.J."/>
            <person name="Rasmussen M.D."/>
            <person name="Robinson J."/>
            <person name="Stark A."/>
            <person name="Vilella A.J."/>
            <person name="Wen J."/>
            <person name="Xie X."/>
            <person name="Zody M.C."/>
            <person name="Baldwin J."/>
            <person name="Bloom T."/>
            <person name="Chin C.W."/>
            <person name="Heiman D."/>
            <person name="Nicol R."/>
            <person name="Nusbaum C."/>
            <person name="Young S."/>
            <person name="Wilkinson J."/>
            <person name="Worley K.C."/>
            <person name="Kovar C.L."/>
            <person name="Muzny D.M."/>
            <person name="Gibbs R.A."/>
            <person name="Cree A."/>
            <person name="Dihn H.H."/>
            <person name="Fowler G."/>
            <person name="Jhangiani S."/>
            <person name="Joshi V."/>
            <person name="Lee S."/>
            <person name="Lewis L.R."/>
            <person name="Nazareth L.V."/>
            <person name="Okwuonu G."/>
            <person name="Santibanez J."/>
            <person name="Warren W.C."/>
            <person name="Mardis E.R."/>
            <person name="Weinstock G.M."/>
            <person name="Wilson R.K."/>
            <person name="Delehaunty K."/>
            <person name="Dooling D."/>
            <person name="Fronik C."/>
            <person name="Fulton L."/>
            <person name="Fulton B."/>
            <person name="Graves T."/>
            <person name="Minx P."/>
            <person name="Sodergren E."/>
            <person name="Birney E."/>
            <person name="Margulies E.H."/>
            <person name="Herrero J."/>
            <person name="Green E.D."/>
            <person name="Haussler D."/>
            <person name="Siepel A."/>
            <person name="Goldman N."/>
            <person name="Pollard K.S."/>
            <person name="Pedersen J.S."/>
            <person name="Lander E.S."/>
            <person name="Kellis M."/>
        </authorList>
    </citation>
    <scope>NUCLEOTIDE SEQUENCE [LARGE SCALE GENOMIC DNA]</scope>
    <source>
        <strain evidence="9 10">Thorbecke inbred</strain>
    </source>
</reference>
<dbReference type="GO" id="GO:0051983">
    <property type="term" value="P:regulation of chromosome segregation"/>
    <property type="evidence" value="ECO:0007669"/>
    <property type="project" value="TreeGrafter"/>
</dbReference>
<evidence type="ECO:0000256" key="7">
    <source>
        <dbReference type="SAM" id="MobiDB-lite"/>
    </source>
</evidence>
<evidence type="ECO:0000256" key="5">
    <source>
        <dbReference type="ARBA" id="ARBA00023242"/>
    </source>
</evidence>
<gene>
    <name evidence="9" type="primary">CDCA2</name>
</gene>
<feature type="compositionally biased region" description="Polar residues" evidence="7">
    <location>
        <begin position="988"/>
        <end position="999"/>
    </location>
</feature>
<dbReference type="Bgee" id="ENSOCUG00000014109">
    <property type="expression patterns" value="Expressed in testis and 13 other cell types or tissues"/>
</dbReference>
<keyword evidence="3" id="KW-0597">Phosphoprotein</keyword>
<name>G1T6R4_RABIT</name>
<dbReference type="InterPro" id="IPR029334">
    <property type="entry name" value="PP1-bd"/>
</dbReference>
<proteinExistence type="predicted"/>
<comment type="subcellular location">
    <subcellularLocation>
        <location evidence="1">Nucleus</location>
    </subcellularLocation>
</comment>
<dbReference type="GO" id="GO:0005654">
    <property type="term" value="C:nucleoplasm"/>
    <property type="evidence" value="ECO:0007669"/>
    <property type="project" value="Ensembl"/>
</dbReference>
<feature type="compositionally biased region" description="Polar residues" evidence="7">
    <location>
        <begin position="967"/>
        <end position="978"/>
    </location>
</feature>
<keyword evidence="2" id="KW-1017">Isopeptide bond</keyword>
<evidence type="ECO:0000259" key="8">
    <source>
        <dbReference type="Pfam" id="PF15276"/>
    </source>
</evidence>
<evidence type="ECO:0000313" key="9">
    <source>
        <dbReference type="Ensembl" id="ENSOCUP00000012128.4"/>
    </source>
</evidence>
<dbReference type="PaxDb" id="9986-ENSOCUP00000012128"/>
<reference evidence="9" key="2">
    <citation type="submission" date="2025-08" db="UniProtKB">
        <authorList>
            <consortium name="Ensembl"/>
        </authorList>
    </citation>
    <scope>IDENTIFICATION</scope>
    <source>
        <strain evidence="9">Thorbecke</strain>
    </source>
</reference>
<dbReference type="GO" id="GO:0007088">
    <property type="term" value="P:regulation of mitotic nuclear division"/>
    <property type="evidence" value="ECO:0007669"/>
    <property type="project" value="TreeGrafter"/>
</dbReference>